<reference evidence="1" key="1">
    <citation type="submission" date="2019-03" db="EMBL/GenBank/DDBJ databases">
        <title>Candidatus Syntrophosphaera thermopropionivorans: a novel player in syntrophic propionate oxidation during anaerobic digestion.</title>
        <authorList>
            <person name="Dyksma S."/>
        </authorList>
    </citation>
    <scope>NUCLEOTIDE SEQUENCE</scope>
    <source>
        <strain evidence="1">W5</strain>
    </source>
</reference>
<dbReference type="Proteomes" id="UP000294588">
    <property type="component" value="Unassembled WGS sequence"/>
</dbReference>
<feature type="non-terminal residue" evidence="1">
    <location>
        <position position="1"/>
    </location>
</feature>
<accession>A0AC61QLD5</accession>
<gene>
    <name evidence="1" type="ORF">E0946_01030</name>
</gene>
<evidence type="ECO:0000313" key="2">
    <source>
        <dbReference type="Proteomes" id="UP000294588"/>
    </source>
</evidence>
<dbReference type="EMBL" id="SMOG01000001">
    <property type="protein sequence ID" value="TDF74767.1"/>
    <property type="molecule type" value="Genomic_DNA"/>
</dbReference>
<comment type="caution">
    <text evidence="1">The sequence shown here is derived from an EMBL/GenBank/DDBJ whole genome shotgun (WGS) entry which is preliminary data.</text>
</comment>
<proteinExistence type="predicted"/>
<keyword evidence="2" id="KW-1185">Reference proteome</keyword>
<sequence>QSLVKQYAKLLKYKNNCAVAYARNGACGACGFVIRPQVRIEIQQRNKINYCENCGRILMEKFEDL</sequence>
<organism evidence="1 2">
    <name type="scientific">Candidatus Syntrophosphaera thermopropionivorans</name>
    <dbReference type="NCBI Taxonomy" id="2593015"/>
    <lineage>
        <taxon>Bacteria</taxon>
        <taxon>Pseudomonadati</taxon>
        <taxon>Candidatus Cloacimonadota</taxon>
        <taxon>Candidatus Cloacimonadia</taxon>
        <taxon>Candidatus Cloacimonadales</taxon>
        <taxon>Candidatus Cloacimonadaceae</taxon>
        <taxon>Candidatus Syntrophosphaera</taxon>
    </lineage>
</organism>
<name>A0AC61QLD5_9BACT</name>
<evidence type="ECO:0000313" key="1">
    <source>
        <dbReference type="EMBL" id="TDF74767.1"/>
    </source>
</evidence>
<protein>
    <submittedName>
        <fullName evidence="1">Uncharacterized protein</fullName>
    </submittedName>
</protein>